<dbReference type="EMBL" id="CP041016">
    <property type="protein sequence ID" value="QDC37109.1"/>
    <property type="molecule type" value="Genomic_DNA"/>
</dbReference>
<organism evidence="2 3">
    <name type="scientific">Sphingobium fuliginis ATCC 27551</name>
    <dbReference type="NCBI Taxonomy" id="1208342"/>
    <lineage>
        <taxon>Bacteria</taxon>
        <taxon>Pseudomonadati</taxon>
        <taxon>Pseudomonadota</taxon>
        <taxon>Alphaproteobacteria</taxon>
        <taxon>Sphingomonadales</taxon>
        <taxon>Sphingomonadaceae</taxon>
        <taxon>Sphingobium</taxon>
    </lineage>
</organism>
<dbReference type="Proteomes" id="UP000311469">
    <property type="component" value="Chromosome cSF1"/>
</dbReference>
<evidence type="ECO:0000256" key="1">
    <source>
        <dbReference type="SAM" id="MobiDB-lite"/>
    </source>
</evidence>
<dbReference type="AlphaFoldDB" id="A0A5B8CCX4"/>
<sequence length="75" mass="8382">MPWWVLVLVAVALTAVQFLLMPKPKASKPEQVKDLEDPTSEAGRPVPVPFGTITIKGLNFLWYGEKGKRTYKVKA</sequence>
<gene>
    <name evidence="2" type="ORF">FIL70_07605</name>
</gene>
<feature type="region of interest" description="Disordered" evidence="1">
    <location>
        <begin position="26"/>
        <end position="45"/>
    </location>
</feature>
<protein>
    <submittedName>
        <fullName evidence="2">Uncharacterized protein</fullName>
    </submittedName>
</protein>
<reference evidence="2 3" key="1">
    <citation type="submission" date="2019-06" db="EMBL/GenBank/DDBJ databases">
        <title>Genome organization and adaptive potential of archetypical organophosphate degarding Sphingobium fuliginis ATCC 27551.</title>
        <authorList>
            <person name="Sarwar A."/>
            <person name="Parthasarathy S."/>
            <person name="Singh C."/>
            <person name="Siddavattam D."/>
        </authorList>
    </citation>
    <scope>NUCLEOTIDE SEQUENCE [LARGE SCALE GENOMIC DNA]</scope>
    <source>
        <strain evidence="2 3">ATCC 27551</strain>
    </source>
</reference>
<accession>A0A5B8CCX4</accession>
<dbReference type="KEGG" id="sufl:FIL70_07605"/>
<evidence type="ECO:0000313" key="3">
    <source>
        <dbReference type="Proteomes" id="UP000311469"/>
    </source>
</evidence>
<proteinExistence type="predicted"/>
<name>A0A5B8CCX4_SPHSA</name>
<evidence type="ECO:0000313" key="2">
    <source>
        <dbReference type="EMBL" id="QDC37109.1"/>
    </source>
</evidence>
<feature type="compositionally biased region" description="Basic and acidic residues" evidence="1">
    <location>
        <begin position="27"/>
        <end position="36"/>
    </location>
</feature>